<dbReference type="Proteomes" id="UP001240639">
    <property type="component" value="Unassembled WGS sequence"/>
</dbReference>
<comment type="caution">
    <text evidence="3">The sequence shown here is derived from an EMBL/GenBank/DDBJ whole genome shotgun (WGS) entry which is preliminary data.</text>
</comment>
<evidence type="ECO:0000313" key="3">
    <source>
        <dbReference type="EMBL" id="MDP4576142.1"/>
    </source>
</evidence>
<accession>A0ABT9HSL0</accession>
<dbReference type="InterPro" id="IPR001969">
    <property type="entry name" value="Aspartic_peptidase_AS"/>
</dbReference>
<keyword evidence="1 3" id="KW-0378">Hydrolase</keyword>
<dbReference type="SUPFAM" id="SSF50630">
    <property type="entry name" value="Acid proteases"/>
    <property type="match status" value="1"/>
</dbReference>
<dbReference type="PROSITE" id="PS50175">
    <property type="entry name" value="ASP_PROT_RETROV"/>
    <property type="match status" value="1"/>
</dbReference>
<proteinExistence type="predicted"/>
<keyword evidence="3" id="KW-0645">Protease</keyword>
<dbReference type="InterPro" id="IPR034122">
    <property type="entry name" value="Retropepsin-like_bacterial"/>
</dbReference>
<dbReference type="CDD" id="cd05483">
    <property type="entry name" value="retropepsin_like_bacteria"/>
    <property type="match status" value="1"/>
</dbReference>
<dbReference type="InterPro" id="IPR011969">
    <property type="entry name" value="Clan_AA_Asp_peptidase_C"/>
</dbReference>
<dbReference type="InterPro" id="IPR001995">
    <property type="entry name" value="Peptidase_A2_cat"/>
</dbReference>
<keyword evidence="4" id="KW-1185">Reference proteome</keyword>
<dbReference type="PROSITE" id="PS00141">
    <property type="entry name" value="ASP_PROTEASE"/>
    <property type="match status" value="1"/>
</dbReference>
<dbReference type="EMBL" id="JAVAIM010000001">
    <property type="protein sequence ID" value="MDP4576142.1"/>
    <property type="molecule type" value="Genomic_DNA"/>
</dbReference>
<feature type="domain" description="Peptidase A2" evidence="2">
    <location>
        <begin position="80"/>
        <end position="159"/>
    </location>
</feature>
<dbReference type="GO" id="GO:0006508">
    <property type="term" value="P:proteolysis"/>
    <property type="evidence" value="ECO:0007669"/>
    <property type="project" value="UniProtKB-KW"/>
</dbReference>
<name>A0ABT9HSL0_9SPHN</name>
<dbReference type="RefSeq" id="WP_305933356.1">
    <property type="nucleotide sequence ID" value="NZ_JAVAIM010000001.1"/>
</dbReference>
<organism evidence="3 4">
    <name type="scientific">Qipengyuania profundimaris</name>
    <dbReference type="NCBI Taxonomy" id="3067652"/>
    <lineage>
        <taxon>Bacteria</taxon>
        <taxon>Pseudomonadati</taxon>
        <taxon>Pseudomonadota</taxon>
        <taxon>Alphaproteobacteria</taxon>
        <taxon>Sphingomonadales</taxon>
        <taxon>Erythrobacteraceae</taxon>
        <taxon>Qipengyuania</taxon>
    </lineage>
</organism>
<dbReference type="NCBIfam" id="TIGR02281">
    <property type="entry name" value="clan_AA_DTGA"/>
    <property type="match status" value="1"/>
</dbReference>
<sequence>MREALFFAVAAGSFVAIVWGGTDADASAEGDAAGIAEAKAEIAQAQADKSYAAWTSGETILPREGDGHFYASVAVNGTPVNFMVDTGASMVALTGTDARAAGLYWNDADVRPVARGASGPVYGVNVQLDHVSLGGHEASNVPGVIVPEGLGVSLLGQSFLRTIEPVRIESDRMVLGG</sequence>
<dbReference type="Pfam" id="PF13975">
    <property type="entry name" value="gag-asp_proteas"/>
    <property type="match status" value="1"/>
</dbReference>
<evidence type="ECO:0000259" key="2">
    <source>
        <dbReference type="PROSITE" id="PS50175"/>
    </source>
</evidence>
<reference evidence="3 4" key="1">
    <citation type="submission" date="2023-08" db="EMBL/GenBank/DDBJ databases">
        <title>genomic of G39.</title>
        <authorList>
            <person name="Wang Y."/>
        </authorList>
    </citation>
    <scope>NUCLEOTIDE SEQUENCE [LARGE SCALE GENOMIC DNA]</scope>
    <source>
        <strain evidence="3 4">G39</strain>
    </source>
</reference>
<dbReference type="GO" id="GO:0008233">
    <property type="term" value="F:peptidase activity"/>
    <property type="evidence" value="ECO:0007669"/>
    <property type="project" value="UniProtKB-KW"/>
</dbReference>
<dbReference type="EC" id="3.4.23.-" evidence="3"/>
<protein>
    <submittedName>
        <fullName evidence="3">TIGR02281 family clan AA aspartic protease</fullName>
        <ecNumber evidence="3">3.4.23.-</ecNumber>
    </submittedName>
</protein>
<gene>
    <name evidence="3" type="ORF">Q9K02_13450</name>
</gene>
<evidence type="ECO:0000313" key="4">
    <source>
        <dbReference type="Proteomes" id="UP001240639"/>
    </source>
</evidence>
<dbReference type="Gene3D" id="2.40.70.10">
    <property type="entry name" value="Acid Proteases"/>
    <property type="match status" value="1"/>
</dbReference>
<dbReference type="InterPro" id="IPR021109">
    <property type="entry name" value="Peptidase_aspartic_dom_sf"/>
</dbReference>
<evidence type="ECO:0000256" key="1">
    <source>
        <dbReference type="ARBA" id="ARBA00022801"/>
    </source>
</evidence>